<keyword evidence="2" id="KW-1133">Transmembrane helix</keyword>
<feature type="region of interest" description="Disordered" evidence="1">
    <location>
        <begin position="76"/>
        <end position="120"/>
    </location>
</feature>
<evidence type="ECO:0000313" key="4">
    <source>
        <dbReference type="Proteomes" id="UP000177362"/>
    </source>
</evidence>
<comment type="caution">
    <text evidence="3">The sequence shown here is derived from an EMBL/GenBank/DDBJ whole genome shotgun (WGS) entry which is preliminary data.</text>
</comment>
<reference evidence="3 4" key="1">
    <citation type="journal article" date="2016" name="Nat. Commun.">
        <title>Thousands of microbial genomes shed light on interconnected biogeochemical processes in an aquifer system.</title>
        <authorList>
            <person name="Anantharaman K."/>
            <person name="Brown C.T."/>
            <person name="Hug L.A."/>
            <person name="Sharon I."/>
            <person name="Castelle C.J."/>
            <person name="Probst A.J."/>
            <person name="Thomas B.C."/>
            <person name="Singh A."/>
            <person name="Wilkins M.J."/>
            <person name="Karaoz U."/>
            <person name="Brodie E.L."/>
            <person name="Williams K.H."/>
            <person name="Hubbard S.S."/>
            <person name="Banfield J.F."/>
        </authorList>
    </citation>
    <scope>NUCLEOTIDE SEQUENCE [LARGE SCALE GENOMIC DNA]</scope>
</reference>
<evidence type="ECO:0000256" key="1">
    <source>
        <dbReference type="SAM" id="MobiDB-lite"/>
    </source>
</evidence>
<keyword evidence="2" id="KW-0472">Membrane</keyword>
<dbReference type="STRING" id="1802271.A3C11_03165"/>
<evidence type="ECO:0000256" key="2">
    <source>
        <dbReference type="SAM" id="Phobius"/>
    </source>
</evidence>
<proteinExistence type="predicted"/>
<dbReference type="Proteomes" id="UP000177362">
    <property type="component" value="Unassembled WGS sequence"/>
</dbReference>
<feature type="transmembrane region" description="Helical" evidence="2">
    <location>
        <begin position="168"/>
        <end position="195"/>
    </location>
</feature>
<feature type="compositionally biased region" description="Polar residues" evidence="1">
    <location>
        <begin position="86"/>
        <end position="97"/>
    </location>
</feature>
<keyword evidence="2" id="KW-0812">Transmembrane</keyword>
<evidence type="ECO:0000313" key="3">
    <source>
        <dbReference type="EMBL" id="OHA00848.1"/>
    </source>
</evidence>
<feature type="region of interest" description="Disordered" evidence="1">
    <location>
        <begin position="1"/>
        <end position="54"/>
    </location>
</feature>
<gene>
    <name evidence="3" type="ORF">A3C11_03165</name>
</gene>
<protein>
    <recommendedName>
        <fullName evidence="5">Baseplate protein J-like domain-containing protein</fullName>
    </recommendedName>
</protein>
<accession>A0A1G2KN47</accession>
<sequence>MPTIPISNKNTPTSGENPKRSRSIADIVAPRTGATRPREDPPILKKVAPKPEPIPVSVPASAPVLAPRPVAATPINPVRTGAWRSTDGSSTPTSAISNDDRNQWRSNGVKKSALPPEESKEIERIDRSVAEFFVKKPAPAASPATQRLEEPLSVRSWKPERTRIPLRVWLWGGGGLGALAAVIILLSTIFARVLINIRPFTETLTLPPVALRVSPSAQSIDASQGVIPGEYIEFSDQKQFQGAATGKQFVNSKARGVVTISNAYSSQPQVLVANTRFVTTDGKVFRLEKSVTVPGAKVDNGNITPNTITATIVASAAGDQYNIGPSDFVIPGFQGTPKYKTFTAKSDAAFTGGLVGEAVVATDADIKKAVESATADMFNSLRDSLNNKIPPGFNVVDGARQVAITNVDAPPAKFPGATFQVTVSGKVQAIAFRPPDEGNLIAALFSTTTPRVFIPAKSSVDHRSVALDIAKKQLSFVVAGSIALGTRLDSDALAAALAGKSADDITSIIRGAPGIEAFKMKFFPFWLWRAPSDQTKVKITIEPFPGA</sequence>
<dbReference type="AlphaFoldDB" id="A0A1G2KN47"/>
<evidence type="ECO:0008006" key="5">
    <source>
        <dbReference type="Google" id="ProtNLM"/>
    </source>
</evidence>
<dbReference type="EMBL" id="MHQJ01000035">
    <property type="protein sequence ID" value="OHA00848.1"/>
    <property type="molecule type" value="Genomic_DNA"/>
</dbReference>
<feature type="compositionally biased region" description="Polar residues" evidence="1">
    <location>
        <begin position="1"/>
        <end position="16"/>
    </location>
</feature>
<organism evidence="3 4">
    <name type="scientific">Candidatus Sungbacteria bacterium RIFCSPHIGHO2_02_FULL_49_12</name>
    <dbReference type="NCBI Taxonomy" id="1802271"/>
    <lineage>
        <taxon>Bacteria</taxon>
        <taxon>Candidatus Sungiibacteriota</taxon>
    </lineage>
</organism>
<name>A0A1G2KN47_9BACT</name>